<dbReference type="Proteomes" id="UP000623461">
    <property type="component" value="Unassembled WGS sequence"/>
</dbReference>
<organism evidence="2 3">
    <name type="scientific">Terrabacter tumescens</name>
    <dbReference type="NCBI Taxonomy" id="60443"/>
    <lineage>
        <taxon>Bacteria</taxon>
        <taxon>Bacillati</taxon>
        <taxon>Actinomycetota</taxon>
        <taxon>Actinomycetes</taxon>
        <taxon>Micrococcales</taxon>
        <taxon>Intrasporangiaceae</taxon>
        <taxon>Terrabacter</taxon>
    </lineage>
</organism>
<protein>
    <recommendedName>
        <fullName evidence="4">DUF898 family protein</fullName>
    </recommendedName>
</protein>
<dbReference type="Pfam" id="PF05987">
    <property type="entry name" value="DUF898"/>
    <property type="match status" value="1"/>
</dbReference>
<evidence type="ECO:0000256" key="1">
    <source>
        <dbReference type="SAM" id="Phobius"/>
    </source>
</evidence>
<evidence type="ECO:0000313" key="3">
    <source>
        <dbReference type="Proteomes" id="UP000623461"/>
    </source>
</evidence>
<name>A0ABQ2HSC3_9MICO</name>
<keyword evidence="1" id="KW-0472">Membrane</keyword>
<keyword evidence="3" id="KW-1185">Reference proteome</keyword>
<evidence type="ECO:0008006" key="4">
    <source>
        <dbReference type="Google" id="ProtNLM"/>
    </source>
</evidence>
<keyword evidence="1" id="KW-1133">Transmembrane helix</keyword>
<accession>A0ABQ2HSC3</accession>
<proteinExistence type="predicted"/>
<evidence type="ECO:0000313" key="2">
    <source>
        <dbReference type="EMBL" id="GGM88419.1"/>
    </source>
</evidence>
<dbReference type="InterPro" id="IPR010295">
    <property type="entry name" value="DUF898"/>
</dbReference>
<gene>
    <name evidence="2" type="ORF">GCM10009721_11870</name>
</gene>
<feature type="transmembrane region" description="Helical" evidence="1">
    <location>
        <begin position="43"/>
        <end position="62"/>
    </location>
</feature>
<sequence>MVTLGLALPWAICMQYRWRTQHTIINGRRLRFTGSGGGLFGNWIKWWALTIVTVGIYSFWVVPRLTRWTVEHQDFS</sequence>
<reference evidence="3" key="1">
    <citation type="journal article" date="2019" name="Int. J. Syst. Evol. Microbiol.">
        <title>The Global Catalogue of Microorganisms (GCM) 10K type strain sequencing project: providing services to taxonomists for standard genome sequencing and annotation.</title>
        <authorList>
            <consortium name="The Broad Institute Genomics Platform"/>
            <consortium name="The Broad Institute Genome Sequencing Center for Infectious Disease"/>
            <person name="Wu L."/>
            <person name="Ma J."/>
        </authorList>
    </citation>
    <scope>NUCLEOTIDE SEQUENCE [LARGE SCALE GENOMIC DNA]</scope>
    <source>
        <strain evidence="3">JCM 1365</strain>
    </source>
</reference>
<dbReference type="EMBL" id="BMNZ01000002">
    <property type="protein sequence ID" value="GGM88419.1"/>
    <property type="molecule type" value="Genomic_DNA"/>
</dbReference>
<comment type="caution">
    <text evidence="2">The sequence shown here is derived from an EMBL/GenBank/DDBJ whole genome shotgun (WGS) entry which is preliminary data.</text>
</comment>
<keyword evidence="1" id="KW-0812">Transmembrane</keyword>